<dbReference type="Proteomes" id="UP000094801">
    <property type="component" value="Unassembled WGS sequence"/>
</dbReference>
<dbReference type="InterPro" id="IPR014044">
    <property type="entry name" value="CAP_dom"/>
</dbReference>
<dbReference type="AlphaFoldDB" id="A0A1E4T3V5"/>
<gene>
    <name evidence="2" type="ORF">CANARDRAFT_196438</name>
</gene>
<proteinExistence type="predicted"/>
<reference evidence="3" key="1">
    <citation type="submission" date="2016-04" db="EMBL/GenBank/DDBJ databases">
        <title>Comparative genomics of biotechnologically important yeasts.</title>
        <authorList>
            <consortium name="DOE Joint Genome Institute"/>
            <person name="Riley R."/>
            <person name="Haridas S."/>
            <person name="Wolfe K.H."/>
            <person name="Lopes M.R."/>
            <person name="Hittinger C.T."/>
            <person name="Goker M."/>
            <person name="Salamov A."/>
            <person name="Wisecaver J."/>
            <person name="Long T.M."/>
            <person name="Aerts A.L."/>
            <person name="Barry K."/>
            <person name="Choi C."/>
            <person name="Clum A."/>
            <person name="Coughlan A.Y."/>
            <person name="Deshpande S."/>
            <person name="Douglass A.P."/>
            <person name="Hanson S.J."/>
            <person name="Klenk H.-P."/>
            <person name="Labutti K."/>
            <person name="Lapidus A."/>
            <person name="Lindquist E."/>
            <person name="Lipzen A."/>
            <person name="Meier-Kolthoff J.P."/>
            <person name="Ohm R.A."/>
            <person name="Otillar R.P."/>
            <person name="Pangilinan J."/>
            <person name="Peng Y."/>
            <person name="Rokas A."/>
            <person name="Rosa C.A."/>
            <person name="Scheuner C."/>
            <person name="Sibirny A.A."/>
            <person name="Slot J.C."/>
            <person name="Stielow J.B."/>
            <person name="Sun H."/>
            <person name="Kurtzman C.P."/>
            <person name="Blackwell M."/>
            <person name="Grigoriev I.V."/>
            <person name="Jeffries T.W."/>
        </authorList>
    </citation>
    <scope>NUCLEOTIDE SEQUENCE [LARGE SCALE GENOMIC DNA]</scope>
    <source>
        <strain evidence="3">NRRL YB-2248</strain>
    </source>
</reference>
<dbReference type="Gene3D" id="3.40.33.10">
    <property type="entry name" value="CAP"/>
    <property type="match status" value="1"/>
</dbReference>
<dbReference type="PROSITE" id="PS01009">
    <property type="entry name" value="CRISP_1"/>
    <property type="match status" value="1"/>
</dbReference>
<evidence type="ECO:0000313" key="2">
    <source>
        <dbReference type="EMBL" id="ODV86402.1"/>
    </source>
</evidence>
<dbReference type="InterPro" id="IPR002413">
    <property type="entry name" value="V5_allergen-like"/>
</dbReference>
<sequence length="153" mass="16961">FADIYLAKHNAYRALHSDTPAMTWDADLESVAQGYADEYTCSGNLVHSGNSDVDGTSIGENLAYGYDFLTAGAVKGWYDEIEYYDYSNPGYVESAGHFTQLVWKSSTKLGCGYKNCGSYYGYYIVCNYSPEGNLILSGDPGYFFEKNVMPLID</sequence>
<accession>A0A1E4T3V5</accession>
<protein>
    <recommendedName>
        <fullName evidence="1">SCP domain-containing protein</fullName>
    </recommendedName>
</protein>
<dbReference type="OrthoDB" id="337038at2759"/>
<dbReference type="PROSITE" id="PS01010">
    <property type="entry name" value="CRISP_2"/>
    <property type="match status" value="1"/>
</dbReference>
<dbReference type="SMART" id="SM00198">
    <property type="entry name" value="SCP"/>
    <property type="match status" value="1"/>
</dbReference>
<dbReference type="PRINTS" id="PR00837">
    <property type="entry name" value="V5TPXLIKE"/>
</dbReference>
<evidence type="ECO:0000259" key="1">
    <source>
        <dbReference type="SMART" id="SM00198"/>
    </source>
</evidence>
<dbReference type="PRINTS" id="PR00838">
    <property type="entry name" value="V5ALLERGEN"/>
</dbReference>
<dbReference type="EMBL" id="KV453850">
    <property type="protein sequence ID" value="ODV86402.1"/>
    <property type="molecule type" value="Genomic_DNA"/>
</dbReference>
<dbReference type="GO" id="GO:0005576">
    <property type="term" value="C:extracellular region"/>
    <property type="evidence" value="ECO:0007669"/>
    <property type="project" value="InterPro"/>
</dbReference>
<keyword evidence="3" id="KW-1185">Reference proteome</keyword>
<dbReference type="InterPro" id="IPR018244">
    <property type="entry name" value="Allrgn_V5/Tpx1_CS"/>
</dbReference>
<dbReference type="SUPFAM" id="SSF55797">
    <property type="entry name" value="PR-1-like"/>
    <property type="match status" value="1"/>
</dbReference>
<dbReference type="STRING" id="983967.A0A1E4T3V5"/>
<name>A0A1E4T3V5_9ASCO</name>
<dbReference type="InterPro" id="IPR001283">
    <property type="entry name" value="CRISP-related"/>
</dbReference>
<dbReference type="InterPro" id="IPR035940">
    <property type="entry name" value="CAP_sf"/>
</dbReference>
<dbReference type="PANTHER" id="PTHR10334">
    <property type="entry name" value="CYSTEINE-RICH SECRETORY PROTEIN-RELATED"/>
    <property type="match status" value="1"/>
</dbReference>
<dbReference type="Pfam" id="PF00188">
    <property type="entry name" value="CAP"/>
    <property type="match status" value="1"/>
</dbReference>
<feature type="non-terminal residue" evidence="2">
    <location>
        <position position="1"/>
    </location>
</feature>
<evidence type="ECO:0000313" key="3">
    <source>
        <dbReference type="Proteomes" id="UP000094801"/>
    </source>
</evidence>
<feature type="domain" description="SCP" evidence="1">
    <location>
        <begin position="1"/>
        <end position="136"/>
    </location>
</feature>
<organism evidence="2 3">
    <name type="scientific">[Candida] arabinofermentans NRRL YB-2248</name>
    <dbReference type="NCBI Taxonomy" id="983967"/>
    <lineage>
        <taxon>Eukaryota</taxon>
        <taxon>Fungi</taxon>
        <taxon>Dikarya</taxon>
        <taxon>Ascomycota</taxon>
        <taxon>Saccharomycotina</taxon>
        <taxon>Pichiomycetes</taxon>
        <taxon>Pichiales</taxon>
        <taxon>Pichiaceae</taxon>
        <taxon>Ogataea</taxon>
        <taxon>Ogataea/Candida clade</taxon>
    </lineage>
</organism>